<dbReference type="EMBL" id="JAFFZE010000004">
    <property type="protein sequence ID" value="MCT2582110.1"/>
    <property type="molecule type" value="Genomic_DNA"/>
</dbReference>
<sequence length="240" mass="25198">MGGTKTPQEVLDEVATGLVGPQAAQQGLDLGAVRELEVAGHPAIATTGTQLAAGTTYQKAVAVLVADNTYVHITGTAEPGDPLSADDMLDVITDARWNTDTAPGDVGLDITVATGYERVLDTSAGILATLGGESGMDVPKLIATPSLGQSPIGEERRRSFATERFEKLPHEPTIETITEVDIADLPGFELTGHNSDGHVVYAAVLFTDSGYVVISGNFDPNRHSDQLPAFKDMARSLELT</sequence>
<reference evidence="1 2" key="1">
    <citation type="submission" date="2021-02" db="EMBL/GenBank/DDBJ databases">
        <title>Actinophytocola xerophila sp. nov., isolated from soil of cotton cropping field.</title>
        <authorList>
            <person name="Huang R."/>
            <person name="Chen X."/>
            <person name="Ge X."/>
            <person name="Liu W."/>
        </authorList>
    </citation>
    <scope>NUCLEOTIDE SEQUENCE [LARGE SCALE GENOMIC DNA]</scope>
    <source>
        <strain evidence="1 2">S1-96</strain>
    </source>
</reference>
<keyword evidence="2" id="KW-1185">Reference proteome</keyword>
<organism evidence="1 2">
    <name type="scientific">Actinophytocola gossypii</name>
    <dbReference type="NCBI Taxonomy" id="2812003"/>
    <lineage>
        <taxon>Bacteria</taxon>
        <taxon>Bacillati</taxon>
        <taxon>Actinomycetota</taxon>
        <taxon>Actinomycetes</taxon>
        <taxon>Pseudonocardiales</taxon>
        <taxon>Pseudonocardiaceae</taxon>
    </lineage>
</organism>
<comment type="caution">
    <text evidence="1">The sequence shown here is derived from an EMBL/GenBank/DDBJ whole genome shotgun (WGS) entry which is preliminary data.</text>
</comment>
<evidence type="ECO:0000313" key="1">
    <source>
        <dbReference type="EMBL" id="MCT2582110.1"/>
    </source>
</evidence>
<proteinExistence type="predicted"/>
<protein>
    <recommendedName>
        <fullName evidence="3">Serine hydrolase</fullName>
    </recommendedName>
</protein>
<evidence type="ECO:0000313" key="2">
    <source>
        <dbReference type="Proteomes" id="UP001156441"/>
    </source>
</evidence>
<dbReference type="RefSeq" id="WP_260189462.1">
    <property type="nucleotide sequence ID" value="NZ_JAFFZE010000004.1"/>
</dbReference>
<accession>A0ABT2J2P1</accession>
<name>A0ABT2J2P1_9PSEU</name>
<gene>
    <name evidence="1" type="ORF">JT362_03095</name>
</gene>
<evidence type="ECO:0008006" key="3">
    <source>
        <dbReference type="Google" id="ProtNLM"/>
    </source>
</evidence>
<dbReference type="Proteomes" id="UP001156441">
    <property type="component" value="Unassembled WGS sequence"/>
</dbReference>